<sequence length="129" mass="13952">MSALTTGLQLTIHKLAAMSGYSGCARATITARRADGVDGRQVREVTCVTVRDGRATLRFRPLEDGAAGDLDASVADDAGTVVWRSQLRRASYYEQFETIREAYAALRRAAKAMRSESVDIVSRAADPAN</sequence>
<organism evidence="1 2">
    <name type="scientific">Bifidobacterium lemurum</name>
    <dbReference type="NCBI Taxonomy" id="1603886"/>
    <lineage>
        <taxon>Bacteria</taxon>
        <taxon>Bacillati</taxon>
        <taxon>Actinomycetota</taxon>
        <taxon>Actinomycetes</taxon>
        <taxon>Bifidobacteriales</taxon>
        <taxon>Bifidobacteriaceae</taxon>
        <taxon>Bifidobacterium</taxon>
    </lineage>
</organism>
<evidence type="ECO:0000313" key="2">
    <source>
        <dbReference type="Proteomes" id="UP000216352"/>
    </source>
</evidence>
<dbReference type="EMBL" id="MWWX01000019">
    <property type="protein sequence ID" value="OZG59883.1"/>
    <property type="molecule type" value="Genomic_DNA"/>
</dbReference>
<name>A0A261FLN8_9BIFI</name>
<comment type="caution">
    <text evidence="1">The sequence shown here is derived from an EMBL/GenBank/DDBJ whole genome shotgun (WGS) entry which is preliminary data.</text>
</comment>
<reference evidence="1 2" key="1">
    <citation type="journal article" date="2017" name="BMC Genomics">
        <title>Comparative genomic and phylogenomic analyses of the Bifidobacteriaceae family.</title>
        <authorList>
            <person name="Lugli G.A."/>
            <person name="Milani C."/>
            <person name="Turroni F."/>
            <person name="Duranti S."/>
            <person name="Mancabelli L."/>
            <person name="Mangifesta M."/>
            <person name="Ferrario C."/>
            <person name="Modesto M."/>
            <person name="Mattarelli P."/>
            <person name="Jiri K."/>
            <person name="van Sinderen D."/>
            <person name="Ventura M."/>
        </authorList>
    </citation>
    <scope>NUCLEOTIDE SEQUENCE [LARGE SCALE GENOMIC DNA]</scope>
    <source>
        <strain evidence="1 2">DSM 28807</strain>
    </source>
</reference>
<dbReference type="Proteomes" id="UP000216352">
    <property type="component" value="Unassembled WGS sequence"/>
</dbReference>
<dbReference type="STRING" id="1603886.GCA_001895165_01551"/>
<dbReference type="AlphaFoldDB" id="A0A261FLN8"/>
<proteinExistence type="predicted"/>
<dbReference type="RefSeq" id="WP_072726209.1">
    <property type="nucleotide sequence ID" value="NZ_BDIS01000019.1"/>
</dbReference>
<gene>
    <name evidence="1" type="ORF">BLEM_2058</name>
</gene>
<protein>
    <submittedName>
        <fullName evidence="1">Uncharacterized protein</fullName>
    </submittedName>
</protein>
<evidence type="ECO:0000313" key="1">
    <source>
        <dbReference type="EMBL" id="OZG59883.1"/>
    </source>
</evidence>
<accession>A0A261FLN8</accession>
<keyword evidence="2" id="KW-1185">Reference proteome</keyword>